<evidence type="ECO:0000313" key="3">
    <source>
        <dbReference type="Proteomes" id="UP000053890"/>
    </source>
</evidence>
<feature type="compositionally biased region" description="Pro residues" evidence="1">
    <location>
        <begin position="47"/>
        <end position="63"/>
    </location>
</feature>
<feature type="region of interest" description="Disordered" evidence="1">
    <location>
        <begin position="307"/>
        <end position="493"/>
    </location>
</feature>
<reference evidence="2 3" key="1">
    <citation type="journal article" date="2015" name="Front. Microbiol.">
        <title>Genome sequence of the plant growth promoting endophytic yeast Rhodotorula graminis WP1.</title>
        <authorList>
            <person name="Firrincieli A."/>
            <person name="Otillar R."/>
            <person name="Salamov A."/>
            <person name="Schmutz J."/>
            <person name="Khan Z."/>
            <person name="Redman R.S."/>
            <person name="Fleck N.D."/>
            <person name="Lindquist E."/>
            <person name="Grigoriev I.V."/>
            <person name="Doty S.L."/>
        </authorList>
    </citation>
    <scope>NUCLEOTIDE SEQUENCE [LARGE SCALE GENOMIC DNA]</scope>
    <source>
        <strain evidence="2 3">WP1</strain>
    </source>
</reference>
<feature type="compositionally biased region" description="Acidic residues" evidence="1">
    <location>
        <begin position="413"/>
        <end position="422"/>
    </location>
</feature>
<feature type="compositionally biased region" description="Low complexity" evidence="1">
    <location>
        <begin position="448"/>
        <end position="460"/>
    </location>
</feature>
<dbReference type="OMA" id="YAGPLAW"/>
<organism evidence="2 3">
    <name type="scientific">Rhodotorula graminis (strain WP1)</name>
    <dbReference type="NCBI Taxonomy" id="578459"/>
    <lineage>
        <taxon>Eukaryota</taxon>
        <taxon>Fungi</taxon>
        <taxon>Dikarya</taxon>
        <taxon>Basidiomycota</taxon>
        <taxon>Pucciniomycotina</taxon>
        <taxon>Microbotryomycetes</taxon>
        <taxon>Sporidiobolales</taxon>
        <taxon>Sporidiobolaceae</taxon>
        <taxon>Rhodotorula</taxon>
    </lineage>
</organism>
<protein>
    <submittedName>
        <fullName evidence="2">Uncharacterized protein</fullName>
    </submittedName>
</protein>
<dbReference type="GeneID" id="28977076"/>
<dbReference type="AlphaFoldDB" id="A0A194S652"/>
<dbReference type="OrthoDB" id="2528701at2759"/>
<feature type="compositionally biased region" description="Pro residues" evidence="1">
    <location>
        <begin position="98"/>
        <end position="109"/>
    </location>
</feature>
<evidence type="ECO:0000313" key="2">
    <source>
        <dbReference type="EMBL" id="KPV76024.1"/>
    </source>
</evidence>
<feature type="compositionally biased region" description="Low complexity" evidence="1">
    <location>
        <begin position="311"/>
        <end position="333"/>
    </location>
</feature>
<dbReference type="EMBL" id="KQ474077">
    <property type="protein sequence ID" value="KPV76024.1"/>
    <property type="molecule type" value="Genomic_DNA"/>
</dbReference>
<sequence>MSAPITIPGPPAVGGAAHDEPQPGGEGEPDSLSSSPGDVVVHSTSPPCVPRLPPSPGSAPPPSQSILLNPLPAKTRSRSPPRLHNPFRRASLDQQLAPAPPAPQQPQPAPAASTSTLPDQAPQRRRAPSVTVEVYQSPPPAHFFNQDASDSSVPATPTFSTSPPRAQRVPHGMRSRSVSPAAPHSHSAAAAAAAAHSSPSGNQSLQLPSSPGGSSTLTLDSTASSNGSSAGTSVKFAPLPPGRRAHRSNSLSIGVASRAQMIQSQGGTPNVRSAKYAGPLAWHEGGPLPEDVYSWKDVQRGMSKLFKRVKGSSTTSAASATSTSGASNASTAGESDAGADDESAQGRALADEGAAFRGRSLSMSSATSSSGSVDEARRMEREAKGKSREIEHIEEAIEEELPEDSREDVPATVDDDELDDDEGRPRFGDDEDDETSASELTAPRTPPDGLVGVAAAAARGEAGDGDLDVERRRVRKGKGVDDAEHRGVQVAST</sequence>
<feature type="compositionally biased region" description="Polar residues" evidence="1">
    <location>
        <begin position="146"/>
        <end position="164"/>
    </location>
</feature>
<evidence type="ECO:0000256" key="1">
    <source>
        <dbReference type="SAM" id="MobiDB-lite"/>
    </source>
</evidence>
<feature type="region of interest" description="Disordered" evidence="1">
    <location>
        <begin position="1"/>
        <end position="274"/>
    </location>
</feature>
<feature type="compositionally biased region" description="Basic and acidic residues" evidence="1">
    <location>
        <begin position="478"/>
        <end position="487"/>
    </location>
</feature>
<feature type="compositionally biased region" description="Basic and acidic residues" evidence="1">
    <location>
        <begin position="374"/>
        <end position="395"/>
    </location>
</feature>
<proteinExistence type="predicted"/>
<name>A0A194S652_RHOGW</name>
<feature type="compositionally biased region" description="Low complexity" evidence="1">
    <location>
        <begin position="360"/>
        <end position="372"/>
    </location>
</feature>
<dbReference type="Proteomes" id="UP000053890">
    <property type="component" value="Unassembled WGS sequence"/>
</dbReference>
<gene>
    <name evidence="2" type="ORF">RHOBADRAFT_53024</name>
</gene>
<feature type="compositionally biased region" description="Basic residues" evidence="1">
    <location>
        <begin position="75"/>
        <end position="87"/>
    </location>
</feature>
<accession>A0A194S652</accession>
<dbReference type="RefSeq" id="XP_018272073.1">
    <property type="nucleotide sequence ID" value="XM_018416628.1"/>
</dbReference>
<feature type="compositionally biased region" description="Polar residues" evidence="1">
    <location>
        <begin position="260"/>
        <end position="271"/>
    </location>
</feature>
<feature type="compositionally biased region" description="Low complexity" evidence="1">
    <location>
        <begin position="179"/>
        <end position="233"/>
    </location>
</feature>
<keyword evidence="3" id="KW-1185">Reference proteome</keyword>